<keyword evidence="3" id="KW-1185">Reference proteome</keyword>
<dbReference type="EMBL" id="SNYA01000009">
    <property type="protein sequence ID" value="TDP89549.1"/>
    <property type="molecule type" value="Genomic_DNA"/>
</dbReference>
<dbReference type="AlphaFoldDB" id="A0A4R6RRR5"/>
<name>A0A4R6RRR5_9MICO</name>
<reference evidence="2 3" key="1">
    <citation type="submission" date="2019-03" db="EMBL/GenBank/DDBJ databases">
        <title>Genomic analyses of the natural microbiome of Caenorhabditis elegans.</title>
        <authorList>
            <person name="Samuel B."/>
        </authorList>
    </citation>
    <scope>NUCLEOTIDE SEQUENCE [LARGE SCALE GENOMIC DNA]</scope>
    <source>
        <strain evidence="2 3">JUb18</strain>
    </source>
</reference>
<evidence type="ECO:0000256" key="1">
    <source>
        <dbReference type="SAM" id="Phobius"/>
    </source>
</evidence>
<feature type="transmembrane region" description="Helical" evidence="1">
    <location>
        <begin position="46"/>
        <end position="66"/>
    </location>
</feature>
<keyword evidence="1" id="KW-0812">Transmembrane</keyword>
<dbReference type="RefSeq" id="WP_133617798.1">
    <property type="nucleotide sequence ID" value="NZ_SNYA01000009.1"/>
</dbReference>
<comment type="caution">
    <text evidence="2">The sequence shown here is derived from an EMBL/GenBank/DDBJ whole genome shotgun (WGS) entry which is preliminary data.</text>
</comment>
<feature type="transmembrane region" description="Helical" evidence="1">
    <location>
        <begin position="87"/>
        <end position="109"/>
    </location>
</feature>
<feature type="transmembrane region" description="Helical" evidence="1">
    <location>
        <begin position="7"/>
        <end position="26"/>
    </location>
</feature>
<dbReference type="Proteomes" id="UP000295601">
    <property type="component" value="Unassembled WGS sequence"/>
</dbReference>
<organism evidence="2 3">
    <name type="scientific">Leucobacter luti</name>
    <dbReference type="NCBI Taxonomy" id="340320"/>
    <lineage>
        <taxon>Bacteria</taxon>
        <taxon>Bacillati</taxon>
        <taxon>Actinomycetota</taxon>
        <taxon>Actinomycetes</taxon>
        <taxon>Micrococcales</taxon>
        <taxon>Microbacteriaceae</taxon>
        <taxon>Leucobacter</taxon>
    </lineage>
</organism>
<keyword evidence="1" id="KW-1133">Transmembrane helix</keyword>
<evidence type="ECO:0000313" key="3">
    <source>
        <dbReference type="Proteomes" id="UP000295601"/>
    </source>
</evidence>
<feature type="transmembrane region" description="Helical" evidence="1">
    <location>
        <begin position="115"/>
        <end position="132"/>
    </location>
</feature>
<accession>A0A4R6RRR5</accession>
<proteinExistence type="predicted"/>
<evidence type="ECO:0000313" key="2">
    <source>
        <dbReference type="EMBL" id="TDP89549.1"/>
    </source>
</evidence>
<gene>
    <name evidence="2" type="ORF">EDF62_3280</name>
</gene>
<protein>
    <submittedName>
        <fullName evidence="2">Uncharacterized protein</fullName>
    </submittedName>
</protein>
<keyword evidence="1" id="KW-0472">Membrane</keyword>
<sequence>MSDGFSLFTIIMTVASILLPMAFLSASRPLTSWLTDSQLNWVTLSALIITYVLRSVATFGALWALLAVARWAARSMFKRPAPLGHSVMVMLAGAYGLWFVPGALIGLQMTSAQQMMFGTYSCMALIVVAQLCRRYWPQVRMITEAAD</sequence>